<sequence>MTFERISSQTAVATLLATEIYPRPIGFLSPTQDLHPRYSYSGAKRPQSRSSVLIFSNKRLSRDPFQVLSIKAWVARLPTLLEEDTSKMARTDEITSHPMPSHHPITKPVSIYPPSRLVDQFHYSPTIFLSPGRPRFQNLKILLDAQSRHSPLSNQTWLNTLGPRLSTIEEE</sequence>
<dbReference type="OrthoDB" id="10351892at2759"/>
<dbReference type="EMBL" id="KV440979">
    <property type="protein sequence ID" value="OAD74250.1"/>
    <property type="molecule type" value="Genomic_DNA"/>
</dbReference>
<dbReference type="RefSeq" id="XP_018292290.1">
    <property type="nucleotide sequence ID" value="XM_018431270.1"/>
</dbReference>
<proteinExistence type="predicted"/>
<protein>
    <submittedName>
        <fullName evidence="1">Uncharacterized protein</fullName>
    </submittedName>
</protein>
<keyword evidence="2" id="KW-1185">Reference proteome</keyword>
<dbReference type="AlphaFoldDB" id="A0A163DYS0"/>
<evidence type="ECO:0000313" key="2">
    <source>
        <dbReference type="Proteomes" id="UP000077315"/>
    </source>
</evidence>
<dbReference type="InParanoid" id="A0A163DYS0"/>
<accession>A0A163DYS0</accession>
<gene>
    <name evidence="1" type="ORF">PHYBLDRAFT_144698</name>
</gene>
<name>A0A163DYS0_PHYB8</name>
<dbReference type="GeneID" id="28992176"/>
<reference evidence="2" key="1">
    <citation type="submission" date="2015-06" db="EMBL/GenBank/DDBJ databases">
        <title>Expansion of signal transduction pathways in fungi by whole-genome duplication.</title>
        <authorList>
            <consortium name="DOE Joint Genome Institute"/>
            <person name="Corrochano L.M."/>
            <person name="Kuo A."/>
            <person name="Marcet-Houben M."/>
            <person name="Polaino S."/>
            <person name="Salamov A."/>
            <person name="Villalobos J.M."/>
            <person name="Alvarez M.I."/>
            <person name="Avalos J."/>
            <person name="Benito E.P."/>
            <person name="Benoit I."/>
            <person name="Burger G."/>
            <person name="Camino L.P."/>
            <person name="Canovas D."/>
            <person name="Cerda-Olmedo E."/>
            <person name="Cheng J.-F."/>
            <person name="Dominguez A."/>
            <person name="Elias M."/>
            <person name="Eslava A.P."/>
            <person name="Glaser F."/>
            <person name="Grimwood J."/>
            <person name="Gutierrez G."/>
            <person name="Heitman J."/>
            <person name="Henrissat B."/>
            <person name="Iturriaga E.A."/>
            <person name="Lang B.F."/>
            <person name="Lavin J.L."/>
            <person name="Lee S."/>
            <person name="Li W."/>
            <person name="Lindquist E."/>
            <person name="Lopez-Garcia S."/>
            <person name="Luque E.M."/>
            <person name="Marcos A.T."/>
            <person name="Martin J."/>
            <person name="McCluskey K."/>
            <person name="Medina H.R."/>
            <person name="Miralles-Duran A."/>
            <person name="Miyazaki A."/>
            <person name="Munoz-Torres E."/>
            <person name="Oguiza J.A."/>
            <person name="Ohm R."/>
            <person name="Olmedo M."/>
            <person name="Orejas M."/>
            <person name="Ortiz-Castellanos L."/>
            <person name="Pisabarro A.G."/>
            <person name="Rodriguez-Romero J."/>
            <person name="Ruiz-Herrera J."/>
            <person name="Ruiz-Vazquez R."/>
            <person name="Sanz C."/>
            <person name="Schackwitz W."/>
            <person name="Schmutz J."/>
            <person name="Shahriari M."/>
            <person name="Shelest E."/>
            <person name="Silva-Franco F."/>
            <person name="Soanes D."/>
            <person name="Syed K."/>
            <person name="Tagua V.G."/>
            <person name="Talbot N.J."/>
            <person name="Thon M."/>
            <person name="De vries R.P."/>
            <person name="Wiebenga A."/>
            <person name="Yadav J.S."/>
            <person name="Braun E.L."/>
            <person name="Baker S."/>
            <person name="Garre V."/>
            <person name="Horwitz B."/>
            <person name="Torres-Martinez S."/>
            <person name="Idnurm A."/>
            <person name="Herrera-Estrella A."/>
            <person name="Gabaldon T."/>
            <person name="Grigoriev I.V."/>
        </authorList>
    </citation>
    <scope>NUCLEOTIDE SEQUENCE [LARGE SCALE GENOMIC DNA]</scope>
    <source>
        <strain evidence="2">NRRL 1555(-)</strain>
    </source>
</reference>
<dbReference type="VEuPathDB" id="FungiDB:PHYBLDRAFT_144698"/>
<dbReference type="Proteomes" id="UP000077315">
    <property type="component" value="Unassembled WGS sequence"/>
</dbReference>
<organism evidence="1 2">
    <name type="scientific">Phycomyces blakesleeanus (strain ATCC 8743b / DSM 1359 / FGSC 10004 / NBRC 33097 / NRRL 1555)</name>
    <dbReference type="NCBI Taxonomy" id="763407"/>
    <lineage>
        <taxon>Eukaryota</taxon>
        <taxon>Fungi</taxon>
        <taxon>Fungi incertae sedis</taxon>
        <taxon>Mucoromycota</taxon>
        <taxon>Mucoromycotina</taxon>
        <taxon>Mucoromycetes</taxon>
        <taxon>Mucorales</taxon>
        <taxon>Phycomycetaceae</taxon>
        <taxon>Phycomyces</taxon>
    </lineage>
</organism>
<evidence type="ECO:0000313" key="1">
    <source>
        <dbReference type="EMBL" id="OAD74250.1"/>
    </source>
</evidence>